<proteinExistence type="inferred from homology"/>
<evidence type="ECO:0000259" key="14">
    <source>
        <dbReference type="Pfam" id="PF03264"/>
    </source>
</evidence>
<evidence type="ECO:0000256" key="9">
    <source>
        <dbReference type="ARBA" id="ARBA00022989"/>
    </source>
</evidence>
<keyword evidence="4" id="KW-1003">Cell membrane</keyword>
<organism evidence="15 16">
    <name type="scientific">Pseudorhizobium halotolerans</name>
    <dbReference type="NCBI Taxonomy" id="1233081"/>
    <lineage>
        <taxon>Bacteria</taxon>
        <taxon>Pseudomonadati</taxon>
        <taxon>Pseudomonadota</taxon>
        <taxon>Alphaproteobacteria</taxon>
        <taxon>Hyphomicrobiales</taxon>
        <taxon>Rhizobiaceae</taxon>
        <taxon>Rhizobium/Agrobacterium group</taxon>
        <taxon>Pseudorhizobium</taxon>
    </lineage>
</organism>
<comment type="PTM">
    <text evidence="12">Binds 4 heme groups per subunit.</text>
</comment>
<evidence type="ECO:0000256" key="6">
    <source>
        <dbReference type="ARBA" id="ARBA00022692"/>
    </source>
</evidence>
<dbReference type="Proteomes" id="UP000601041">
    <property type="component" value="Unassembled WGS sequence"/>
</dbReference>
<dbReference type="InterPro" id="IPR051174">
    <property type="entry name" value="Cytochrome_c-type_ET"/>
</dbReference>
<protein>
    <recommendedName>
        <fullName evidence="12">Cytochrome c-type protein</fullName>
    </recommendedName>
</protein>
<gene>
    <name evidence="15" type="ORF">RHAB21_00318</name>
</gene>
<dbReference type="Pfam" id="PF03264">
    <property type="entry name" value="Cytochrom_NNT"/>
    <property type="match status" value="1"/>
</dbReference>
<evidence type="ECO:0000256" key="3">
    <source>
        <dbReference type="ARBA" id="ARBA00022448"/>
    </source>
</evidence>
<keyword evidence="10 12" id="KW-0408">Iron</keyword>
<dbReference type="InterPro" id="IPR036280">
    <property type="entry name" value="Multihaem_cyt_sf"/>
</dbReference>
<keyword evidence="3 12" id="KW-0813">Transport</keyword>
<comment type="caution">
    <text evidence="15">The sequence shown here is derived from an EMBL/GenBank/DDBJ whole genome shotgun (WGS) entry which is preliminary data.</text>
</comment>
<dbReference type="InterPro" id="IPR024717">
    <property type="entry name" value="NapC/NirT/NrfH"/>
</dbReference>
<dbReference type="PIRSF" id="PIRSF000013">
    <property type="entry name" value="4_hem_cytochrm_NapC"/>
    <property type="match status" value="1"/>
</dbReference>
<keyword evidence="6 13" id="KW-0812">Transmembrane</keyword>
<evidence type="ECO:0000256" key="10">
    <source>
        <dbReference type="ARBA" id="ARBA00023004"/>
    </source>
</evidence>
<comment type="subcellular location">
    <subcellularLocation>
        <location evidence="1">Cell membrane</location>
        <topology evidence="1">Single-pass membrane protein</topology>
    </subcellularLocation>
</comment>
<keyword evidence="5 12" id="KW-0349">Heme</keyword>
<dbReference type="RefSeq" id="WP_142586584.1">
    <property type="nucleotide sequence ID" value="NZ_CABFWE030000001.1"/>
</dbReference>
<keyword evidence="16" id="KW-1185">Reference proteome</keyword>
<dbReference type="PANTHER" id="PTHR30333">
    <property type="entry name" value="CYTOCHROME C-TYPE PROTEIN"/>
    <property type="match status" value="1"/>
</dbReference>
<keyword evidence="8 12" id="KW-0249">Electron transport</keyword>
<name>A0ABM8PDH2_9HYPH</name>
<dbReference type="EMBL" id="CABFWE030000001">
    <property type="protein sequence ID" value="CAD7023708.1"/>
    <property type="molecule type" value="Genomic_DNA"/>
</dbReference>
<dbReference type="InterPro" id="IPR011885">
    <property type="entry name" value="NO3Rdtase_cyt_c_NapC/NirT"/>
</dbReference>
<reference evidence="15 16" key="1">
    <citation type="submission" date="2020-11" db="EMBL/GenBank/DDBJ databases">
        <authorList>
            <person name="Lassalle F."/>
        </authorList>
    </citation>
    <scope>NUCLEOTIDE SEQUENCE [LARGE SCALE GENOMIC DNA]</scope>
    <source>
        <strain evidence="15 16">AB21</strain>
    </source>
</reference>
<dbReference type="PANTHER" id="PTHR30333:SF1">
    <property type="entry name" value="CYTOCHROME C-TYPE PROTEIN NAPC"/>
    <property type="match status" value="1"/>
</dbReference>
<keyword evidence="7 12" id="KW-0479">Metal-binding</keyword>
<evidence type="ECO:0000256" key="7">
    <source>
        <dbReference type="ARBA" id="ARBA00022723"/>
    </source>
</evidence>
<evidence type="ECO:0000313" key="15">
    <source>
        <dbReference type="EMBL" id="CAD7023708.1"/>
    </source>
</evidence>
<feature type="transmembrane region" description="Helical" evidence="13">
    <location>
        <begin position="21"/>
        <end position="42"/>
    </location>
</feature>
<dbReference type="InterPro" id="IPR005126">
    <property type="entry name" value="NapC/NirT_cyt_c_N"/>
</dbReference>
<evidence type="ECO:0000256" key="2">
    <source>
        <dbReference type="ARBA" id="ARBA00007395"/>
    </source>
</evidence>
<keyword evidence="9 13" id="KW-1133">Transmembrane helix</keyword>
<evidence type="ECO:0000256" key="12">
    <source>
        <dbReference type="PIRNR" id="PIRNR000013"/>
    </source>
</evidence>
<evidence type="ECO:0000256" key="8">
    <source>
        <dbReference type="ARBA" id="ARBA00022982"/>
    </source>
</evidence>
<sequence>MERLKRLWAWVWKVLSTPAATLSLAFLTLGGFVGGVIFWGAFNTALEITNTEAFCVSCHEMETNVYEELTRTVHFSNRSGVRASCPDCHVPHEWTDKIARKMQASKEVWGKIFGTINTRQKFLDERLRLAQHEWARLKANDSLECRNCHSSVAMDLSKQTERAANIHQRYLFSGRATCIDCHKGIAHELPNMQGVEPGWQMPDELEGEVLPSASALDELRKAMDQAHVGLASMK</sequence>
<evidence type="ECO:0000256" key="5">
    <source>
        <dbReference type="ARBA" id="ARBA00022617"/>
    </source>
</evidence>
<dbReference type="NCBIfam" id="TIGR02161">
    <property type="entry name" value="napC_nirT"/>
    <property type="match status" value="1"/>
</dbReference>
<evidence type="ECO:0000256" key="13">
    <source>
        <dbReference type="SAM" id="Phobius"/>
    </source>
</evidence>
<dbReference type="Gene3D" id="1.10.3820.10">
    <property type="entry name" value="Di-heme elbow motif domain"/>
    <property type="match status" value="1"/>
</dbReference>
<comment type="similarity">
    <text evidence="2">Belongs to the NapC/NirT/NrfH family.</text>
</comment>
<evidence type="ECO:0000256" key="4">
    <source>
        <dbReference type="ARBA" id="ARBA00022475"/>
    </source>
</evidence>
<dbReference type="InterPro" id="IPR038266">
    <property type="entry name" value="NapC/NirT_cytc_sf"/>
</dbReference>
<keyword evidence="11 13" id="KW-0472">Membrane</keyword>
<feature type="domain" description="NapC/NirT cytochrome c N-terminal" evidence="14">
    <location>
        <begin position="19"/>
        <end position="192"/>
    </location>
</feature>
<evidence type="ECO:0000256" key="11">
    <source>
        <dbReference type="ARBA" id="ARBA00023136"/>
    </source>
</evidence>
<evidence type="ECO:0000256" key="1">
    <source>
        <dbReference type="ARBA" id="ARBA00004162"/>
    </source>
</evidence>
<dbReference type="SUPFAM" id="SSF48695">
    <property type="entry name" value="Multiheme cytochromes"/>
    <property type="match status" value="1"/>
</dbReference>
<evidence type="ECO:0000313" key="16">
    <source>
        <dbReference type="Proteomes" id="UP000601041"/>
    </source>
</evidence>
<accession>A0ABM8PDH2</accession>